<organism evidence="8 9">
    <name type="scientific">Lipingzhangella rawalii</name>
    <dbReference type="NCBI Taxonomy" id="2055835"/>
    <lineage>
        <taxon>Bacteria</taxon>
        <taxon>Bacillati</taxon>
        <taxon>Actinomycetota</taxon>
        <taxon>Actinomycetes</taxon>
        <taxon>Streptosporangiales</taxon>
        <taxon>Nocardiopsidaceae</taxon>
        <taxon>Lipingzhangella</taxon>
    </lineage>
</organism>
<feature type="transmembrane region" description="Helical" evidence="6">
    <location>
        <begin position="136"/>
        <end position="161"/>
    </location>
</feature>
<reference evidence="9" key="1">
    <citation type="submission" date="2023-07" db="EMBL/GenBank/DDBJ databases">
        <title>Novel species in the genus Lipingzhangella isolated from Sambhar Salt Lake.</title>
        <authorList>
            <person name="Jiya N."/>
            <person name="Kajale S."/>
            <person name="Sharma A."/>
        </authorList>
    </citation>
    <scope>NUCLEOTIDE SEQUENCE [LARGE SCALE GENOMIC DNA]</scope>
    <source>
        <strain evidence="9">LS1_29</strain>
    </source>
</reference>
<dbReference type="Pfam" id="PF06271">
    <property type="entry name" value="RDD"/>
    <property type="match status" value="1"/>
</dbReference>
<protein>
    <submittedName>
        <fullName evidence="8">RDD family protein</fullName>
    </submittedName>
</protein>
<evidence type="ECO:0000256" key="3">
    <source>
        <dbReference type="ARBA" id="ARBA00022692"/>
    </source>
</evidence>
<sequence length="182" mass="19961">MPPYGAPREVPHVHGKPLAEWGERLLARIIDCLAVAVPVYLVIVLLFSVIQLVTVGTGTLQPWTLFDLLAGLSVVAGLVVYEFLMLTRANGRTLGKMALGLRVVPQEHPPQQDGNLPPNTALARGAVWWGPGLIDFILPIPMIGLLLAIAFVLVNGLWPLWDQPWRHSLNDKFTGTVVVKDR</sequence>
<keyword evidence="9" id="KW-1185">Reference proteome</keyword>
<dbReference type="PANTHER" id="PTHR36115">
    <property type="entry name" value="PROLINE-RICH ANTIGEN HOMOLOG-RELATED"/>
    <property type="match status" value="1"/>
</dbReference>
<evidence type="ECO:0000256" key="6">
    <source>
        <dbReference type="SAM" id="Phobius"/>
    </source>
</evidence>
<evidence type="ECO:0000259" key="7">
    <source>
        <dbReference type="Pfam" id="PF06271"/>
    </source>
</evidence>
<keyword evidence="5 6" id="KW-0472">Membrane</keyword>
<keyword evidence="3 6" id="KW-0812">Transmembrane</keyword>
<name>A0ABU2HB38_9ACTN</name>
<dbReference type="Proteomes" id="UP001250214">
    <property type="component" value="Unassembled WGS sequence"/>
</dbReference>
<evidence type="ECO:0000313" key="8">
    <source>
        <dbReference type="EMBL" id="MDS1272503.1"/>
    </source>
</evidence>
<dbReference type="InterPro" id="IPR010432">
    <property type="entry name" value="RDD"/>
</dbReference>
<evidence type="ECO:0000256" key="1">
    <source>
        <dbReference type="ARBA" id="ARBA00004651"/>
    </source>
</evidence>
<evidence type="ECO:0000256" key="2">
    <source>
        <dbReference type="ARBA" id="ARBA00022475"/>
    </source>
</evidence>
<feature type="domain" description="RDD" evidence="7">
    <location>
        <begin position="19"/>
        <end position="174"/>
    </location>
</feature>
<evidence type="ECO:0000256" key="5">
    <source>
        <dbReference type="ARBA" id="ARBA00023136"/>
    </source>
</evidence>
<keyword evidence="2" id="KW-1003">Cell membrane</keyword>
<dbReference type="InterPro" id="IPR051791">
    <property type="entry name" value="Pra-immunoreactive"/>
</dbReference>
<feature type="transmembrane region" description="Helical" evidence="6">
    <location>
        <begin position="32"/>
        <end position="53"/>
    </location>
</feature>
<proteinExistence type="predicted"/>
<keyword evidence="4 6" id="KW-1133">Transmembrane helix</keyword>
<dbReference type="EMBL" id="JAVLVT010000012">
    <property type="protein sequence ID" value="MDS1272503.1"/>
    <property type="molecule type" value="Genomic_DNA"/>
</dbReference>
<evidence type="ECO:0000256" key="4">
    <source>
        <dbReference type="ARBA" id="ARBA00022989"/>
    </source>
</evidence>
<gene>
    <name evidence="8" type="ORF">RIF23_19630</name>
</gene>
<dbReference type="PANTHER" id="PTHR36115:SF4">
    <property type="entry name" value="MEMBRANE PROTEIN"/>
    <property type="match status" value="1"/>
</dbReference>
<evidence type="ECO:0000313" key="9">
    <source>
        <dbReference type="Proteomes" id="UP001250214"/>
    </source>
</evidence>
<feature type="transmembrane region" description="Helical" evidence="6">
    <location>
        <begin position="65"/>
        <end position="87"/>
    </location>
</feature>
<comment type="subcellular location">
    <subcellularLocation>
        <location evidence="1">Cell membrane</location>
        <topology evidence="1">Multi-pass membrane protein</topology>
    </subcellularLocation>
</comment>
<comment type="caution">
    <text evidence="8">The sequence shown here is derived from an EMBL/GenBank/DDBJ whole genome shotgun (WGS) entry which is preliminary data.</text>
</comment>
<accession>A0ABU2HB38</accession>